<keyword evidence="3" id="KW-1185">Reference proteome</keyword>
<sequence length="133" mass="15737">DEINIKYFLFTYSGRVVWVLYIYFSPYRSFTRNFSLISGLKSFEKKMQASDRFNINSQLEHLQAKYVGTGHADLNRFEWAVNIQRDSYASYIGHYPMLAYFAVAENESIGRERYNFMQKMLLPCGLPPEREDD</sequence>
<dbReference type="GO" id="GO:0000398">
    <property type="term" value="P:mRNA splicing, via spliceosome"/>
    <property type="evidence" value="ECO:0007669"/>
    <property type="project" value="TreeGrafter"/>
</dbReference>
<dbReference type="GO" id="GO:0071011">
    <property type="term" value="C:precatalytic spliceosome"/>
    <property type="evidence" value="ECO:0007669"/>
    <property type="project" value="TreeGrafter"/>
</dbReference>
<name>A0A5D2CH23_GOSDA</name>
<evidence type="ECO:0000256" key="1">
    <source>
        <dbReference type="SAM" id="Phobius"/>
    </source>
</evidence>
<protein>
    <recommendedName>
        <fullName evidence="4">Splicing factor subunit</fullName>
    </recommendedName>
</protein>
<evidence type="ECO:0000313" key="3">
    <source>
        <dbReference type="Proteomes" id="UP000323506"/>
    </source>
</evidence>
<organism evidence="2 3">
    <name type="scientific">Gossypium darwinii</name>
    <name type="common">Darwin's cotton</name>
    <name type="synonym">Gossypium barbadense var. darwinii</name>
    <dbReference type="NCBI Taxonomy" id="34276"/>
    <lineage>
        <taxon>Eukaryota</taxon>
        <taxon>Viridiplantae</taxon>
        <taxon>Streptophyta</taxon>
        <taxon>Embryophyta</taxon>
        <taxon>Tracheophyta</taxon>
        <taxon>Spermatophyta</taxon>
        <taxon>Magnoliopsida</taxon>
        <taxon>eudicotyledons</taxon>
        <taxon>Gunneridae</taxon>
        <taxon>Pentapetalae</taxon>
        <taxon>rosids</taxon>
        <taxon>malvids</taxon>
        <taxon>Malvales</taxon>
        <taxon>Malvaceae</taxon>
        <taxon>Malvoideae</taxon>
        <taxon>Gossypium</taxon>
    </lineage>
</organism>
<evidence type="ECO:0000313" key="2">
    <source>
        <dbReference type="EMBL" id="TYG68000.1"/>
    </source>
</evidence>
<keyword evidence="1" id="KW-1133">Transmembrane helix</keyword>
<dbReference type="GO" id="GO:0005686">
    <property type="term" value="C:U2 snRNP"/>
    <property type="evidence" value="ECO:0007669"/>
    <property type="project" value="TreeGrafter"/>
</dbReference>
<dbReference type="Pfam" id="PF07189">
    <property type="entry name" value="SF3b10"/>
    <property type="match status" value="1"/>
</dbReference>
<accession>A0A5D2CH23</accession>
<gene>
    <name evidence="2" type="ORF">ES288_D05G119700v1</name>
</gene>
<reference evidence="2 3" key="1">
    <citation type="submission" date="2019-06" db="EMBL/GenBank/DDBJ databases">
        <title>WGS assembly of Gossypium darwinii.</title>
        <authorList>
            <person name="Chen Z.J."/>
            <person name="Sreedasyam A."/>
            <person name="Ando A."/>
            <person name="Song Q."/>
            <person name="De L."/>
            <person name="Hulse-Kemp A."/>
            <person name="Ding M."/>
            <person name="Ye W."/>
            <person name="Kirkbride R."/>
            <person name="Jenkins J."/>
            <person name="Plott C."/>
            <person name="Lovell J."/>
            <person name="Lin Y.-M."/>
            <person name="Vaughn R."/>
            <person name="Liu B."/>
            <person name="Li W."/>
            <person name="Simpson S."/>
            <person name="Scheffler B."/>
            <person name="Saski C."/>
            <person name="Grover C."/>
            <person name="Hu G."/>
            <person name="Conover J."/>
            <person name="Carlson J."/>
            <person name="Shu S."/>
            <person name="Boston L."/>
            <person name="Williams M."/>
            <person name="Peterson D."/>
            <person name="Mcgee K."/>
            <person name="Jones D."/>
            <person name="Wendel J."/>
            <person name="Stelly D."/>
            <person name="Grimwood J."/>
            <person name="Schmutz J."/>
        </authorList>
    </citation>
    <scope>NUCLEOTIDE SEQUENCE [LARGE SCALE GENOMIC DNA]</scope>
    <source>
        <strain evidence="2">1808015.09</strain>
    </source>
</reference>
<keyword evidence="1" id="KW-0472">Membrane</keyword>
<dbReference type="AlphaFoldDB" id="A0A5D2CH23"/>
<evidence type="ECO:0008006" key="4">
    <source>
        <dbReference type="Google" id="ProtNLM"/>
    </source>
</evidence>
<dbReference type="PANTHER" id="PTHR20978">
    <property type="entry name" value="SPLICING FACTOR 3B SUBUNIT 5"/>
    <property type="match status" value="1"/>
</dbReference>
<dbReference type="PANTHER" id="PTHR20978:SF8">
    <property type="entry name" value="SPLICING FACTOR SUBUNIT"/>
    <property type="match status" value="1"/>
</dbReference>
<dbReference type="InterPro" id="IPR009846">
    <property type="entry name" value="SF3b5/RDS3-10"/>
</dbReference>
<feature type="transmembrane region" description="Helical" evidence="1">
    <location>
        <begin position="6"/>
        <end position="24"/>
    </location>
</feature>
<keyword evidence="1" id="KW-0812">Transmembrane</keyword>
<proteinExistence type="predicted"/>
<dbReference type="Proteomes" id="UP000323506">
    <property type="component" value="Chromosome D05"/>
</dbReference>
<dbReference type="EMBL" id="CM017705">
    <property type="protein sequence ID" value="TYG68000.1"/>
    <property type="molecule type" value="Genomic_DNA"/>
</dbReference>
<feature type="non-terminal residue" evidence="2">
    <location>
        <position position="1"/>
    </location>
</feature>